<dbReference type="AlphaFoldDB" id="A0AAX2BE83"/>
<evidence type="ECO:0000313" key="2">
    <source>
        <dbReference type="Proteomes" id="UP000245995"/>
    </source>
</evidence>
<accession>A0AAX2BE83</accession>
<protein>
    <submittedName>
        <fullName evidence="1">Uncharacterized protein</fullName>
    </submittedName>
</protein>
<dbReference type="RefSeq" id="WP_109739620.1">
    <property type="nucleotide sequence ID" value="NZ_CP080958.1"/>
</dbReference>
<proteinExistence type="predicted"/>
<reference evidence="1 2" key="1">
    <citation type="submission" date="2016-04" db="EMBL/GenBank/DDBJ databases">
        <authorList>
            <person name="Regsiter A."/>
            <person name="William W."/>
        </authorList>
    </citation>
    <scope>NUCLEOTIDE SEQUENCE [LARGE SCALE GENOMIC DNA]</scope>
    <source>
        <strain evidence="1 2">92</strain>
    </source>
</reference>
<dbReference type="EMBL" id="LT556085">
    <property type="protein sequence ID" value="SAZ04716.1"/>
    <property type="molecule type" value="Genomic_DNA"/>
</dbReference>
<sequence>MGKVTFVVDFKDGEEPAVSMATDVLGGRLSAVLWADYRDDFFTEEEVDMVRSAFDDAALNDDEQAKQDCIIKKMELMTL</sequence>
<organism evidence="1 2">
    <name type="scientific">Citrobacter amalonaticus</name>
    <dbReference type="NCBI Taxonomy" id="35703"/>
    <lineage>
        <taxon>Bacteria</taxon>
        <taxon>Pseudomonadati</taxon>
        <taxon>Pseudomonadota</taxon>
        <taxon>Gammaproteobacteria</taxon>
        <taxon>Enterobacterales</taxon>
        <taxon>Enterobacteriaceae</taxon>
        <taxon>Citrobacter</taxon>
    </lineage>
</organism>
<name>A0AAX2BE83_CITAM</name>
<evidence type="ECO:0000313" key="1">
    <source>
        <dbReference type="EMBL" id="SAZ04716.1"/>
    </source>
</evidence>
<dbReference type="Proteomes" id="UP000245995">
    <property type="component" value="Chromosome CITRO92"/>
</dbReference>
<gene>
    <name evidence="1" type="ORF">CITRO92_0856</name>
</gene>